<sequence>MLVDIHCIGRCLGKLCPRHRQRIPGLLELIPQPVAGSSDLRQTRCRLHELGLRSGQRSFDVLHTLFGIFESNSGRFSVLHSTFCTASGFRQLNAQTLNFGFVLARSFLDEAYLFQVQAGLVLVVDGLFGAKKFVVGLQSRDRIANLAQQAILLLDGHCEFSVLPDEILDGHGEPLRDAIVQVRDLEFQIEVLLLH</sequence>
<evidence type="ECO:0000313" key="2">
    <source>
        <dbReference type="Proteomes" id="UP000039324"/>
    </source>
</evidence>
<organism evidence="1 2">
    <name type="scientific">Plasmodiophora brassicae</name>
    <name type="common">Clubroot disease agent</name>
    <dbReference type="NCBI Taxonomy" id="37360"/>
    <lineage>
        <taxon>Eukaryota</taxon>
        <taxon>Sar</taxon>
        <taxon>Rhizaria</taxon>
        <taxon>Endomyxa</taxon>
        <taxon>Phytomyxea</taxon>
        <taxon>Plasmodiophorida</taxon>
        <taxon>Plasmodiophoridae</taxon>
        <taxon>Plasmodiophora</taxon>
    </lineage>
</organism>
<name>A0A0G4J716_PLABS</name>
<accession>A0A0G4J716</accession>
<keyword evidence="2" id="KW-1185">Reference proteome</keyword>
<dbReference type="AlphaFoldDB" id="A0A0G4J716"/>
<reference evidence="1 2" key="1">
    <citation type="submission" date="2015-02" db="EMBL/GenBank/DDBJ databases">
        <authorList>
            <person name="Chooi Y.-H."/>
        </authorList>
    </citation>
    <scope>NUCLEOTIDE SEQUENCE [LARGE SCALE GENOMIC DNA]</scope>
    <source>
        <strain evidence="1">E3</strain>
    </source>
</reference>
<dbReference type="Proteomes" id="UP000039324">
    <property type="component" value="Unassembled WGS sequence"/>
</dbReference>
<protein>
    <submittedName>
        <fullName evidence="1">Uncharacterized protein</fullName>
    </submittedName>
</protein>
<dbReference type="EMBL" id="CDSF01000144">
    <property type="protein sequence ID" value="CEP03312.1"/>
    <property type="molecule type" value="Genomic_DNA"/>
</dbReference>
<gene>
    <name evidence="1" type="ORF">PBRA_003072</name>
</gene>
<proteinExistence type="predicted"/>
<evidence type="ECO:0000313" key="1">
    <source>
        <dbReference type="EMBL" id="CEP03312.1"/>
    </source>
</evidence>